<feature type="transmembrane region" description="Helical" evidence="6">
    <location>
        <begin position="168"/>
        <end position="188"/>
    </location>
</feature>
<dbReference type="SUPFAM" id="SSF103473">
    <property type="entry name" value="MFS general substrate transporter"/>
    <property type="match status" value="1"/>
</dbReference>
<evidence type="ECO:0000313" key="9">
    <source>
        <dbReference type="Proteomes" id="UP000319148"/>
    </source>
</evidence>
<feature type="transmembrane region" description="Helical" evidence="6">
    <location>
        <begin position="288"/>
        <end position="306"/>
    </location>
</feature>
<dbReference type="OrthoDB" id="9800416at2"/>
<comment type="subcellular location">
    <subcellularLocation>
        <location evidence="1">Membrane</location>
        <topology evidence="1">Multi-pass membrane protein</topology>
    </subcellularLocation>
</comment>
<reference evidence="9" key="1">
    <citation type="submission" date="2019-06" db="EMBL/GenBank/DDBJ databases">
        <title>The complete genome of Emcibacter congregatus ZYLT.</title>
        <authorList>
            <person name="Zhao Z."/>
        </authorList>
    </citation>
    <scope>NUCLEOTIDE SEQUENCE [LARGE SCALE GENOMIC DNA]</scope>
    <source>
        <strain evidence="9">MCCC 1A06723</strain>
    </source>
</reference>
<feature type="transmembrane region" description="Helical" evidence="6">
    <location>
        <begin position="312"/>
        <end position="331"/>
    </location>
</feature>
<evidence type="ECO:0000256" key="1">
    <source>
        <dbReference type="ARBA" id="ARBA00004141"/>
    </source>
</evidence>
<dbReference type="GO" id="GO:0022857">
    <property type="term" value="F:transmembrane transporter activity"/>
    <property type="evidence" value="ECO:0007669"/>
    <property type="project" value="InterPro"/>
</dbReference>
<dbReference type="Pfam" id="PF07690">
    <property type="entry name" value="MFS_1"/>
    <property type="match status" value="1"/>
</dbReference>
<dbReference type="GO" id="GO:1990961">
    <property type="term" value="P:xenobiotic detoxification by transmembrane export across the plasma membrane"/>
    <property type="evidence" value="ECO:0007669"/>
    <property type="project" value="TreeGrafter"/>
</dbReference>
<feature type="transmembrane region" description="Helical" evidence="6">
    <location>
        <begin position="338"/>
        <end position="360"/>
    </location>
</feature>
<proteinExistence type="predicted"/>
<feature type="transmembrane region" description="Helical" evidence="6">
    <location>
        <begin position="80"/>
        <end position="99"/>
    </location>
</feature>
<evidence type="ECO:0000313" key="8">
    <source>
        <dbReference type="EMBL" id="TPD57890.1"/>
    </source>
</evidence>
<feature type="transmembrane region" description="Helical" evidence="6">
    <location>
        <begin position="138"/>
        <end position="162"/>
    </location>
</feature>
<dbReference type="Gene3D" id="1.20.1720.10">
    <property type="entry name" value="Multidrug resistance protein D"/>
    <property type="match status" value="1"/>
</dbReference>
<evidence type="ECO:0000259" key="7">
    <source>
        <dbReference type="PROSITE" id="PS50850"/>
    </source>
</evidence>
<dbReference type="RefSeq" id="WP_139942206.1">
    <property type="nucleotide sequence ID" value="NZ_JBHSYP010000005.1"/>
</dbReference>
<protein>
    <submittedName>
        <fullName evidence="8">Multidrug effflux MFS transporter</fullName>
    </submittedName>
</protein>
<dbReference type="CDD" id="cd17320">
    <property type="entry name" value="MFS_MdfA_MDR_like"/>
    <property type="match status" value="1"/>
</dbReference>
<feature type="transmembrane region" description="Helical" evidence="6">
    <location>
        <begin position="380"/>
        <end position="398"/>
    </location>
</feature>
<name>A0A501PBZ9_9PROT</name>
<evidence type="ECO:0000256" key="6">
    <source>
        <dbReference type="SAM" id="Phobius"/>
    </source>
</evidence>
<evidence type="ECO:0000256" key="4">
    <source>
        <dbReference type="ARBA" id="ARBA00022989"/>
    </source>
</evidence>
<dbReference type="InterPro" id="IPR036259">
    <property type="entry name" value="MFS_trans_sf"/>
</dbReference>
<dbReference type="GO" id="GO:0005886">
    <property type="term" value="C:plasma membrane"/>
    <property type="evidence" value="ECO:0007669"/>
    <property type="project" value="TreeGrafter"/>
</dbReference>
<keyword evidence="3 6" id="KW-0812">Transmembrane</keyword>
<dbReference type="EMBL" id="VFIY01000018">
    <property type="protein sequence ID" value="TPD57890.1"/>
    <property type="molecule type" value="Genomic_DNA"/>
</dbReference>
<organism evidence="8 9">
    <name type="scientific">Emcibacter nanhaiensis</name>
    <dbReference type="NCBI Taxonomy" id="1505037"/>
    <lineage>
        <taxon>Bacteria</taxon>
        <taxon>Pseudomonadati</taxon>
        <taxon>Pseudomonadota</taxon>
        <taxon>Alphaproteobacteria</taxon>
        <taxon>Emcibacterales</taxon>
        <taxon>Emcibacteraceae</taxon>
        <taxon>Emcibacter</taxon>
    </lineage>
</organism>
<sequence length="422" mass="45167">MSSSRHLAPEGNRFIILLGALTAQGAISVDVLLPSLPSMVRELSMTSAAAQLTIGLYIGGFAAGQLGWGWLSDWVGRRPVILAGTGGYALTTFMCSFSHSGEELLFWRLLLGICAAAPITVSRAVLRDHFTGRLLARRMAAMTTVFFLSPMLAPALGTFLLYSFGWRSVFWVPGLISVIALGFAWVFLGESHAISKRKRSSFLQILGTFRDMILHPVSGPCLMIQAGMSAGIMTWISSSSLILTGYYQIPNRYYALFFTATAAVQLSGTISCNHLLRTHTLPKVMEWGGIFVGSGAVLLFLCTVPFNAPLWAVMSSIWIFMYGFGLMVPATSGMALHAFGLVGGLAAALLGSAQSLFGSIGSIVSASLYNGTASSLGEGMGMAAAFACLMLLILSLRLRREPELVDHPPEADTPLNEQKTST</sequence>
<evidence type="ECO:0000256" key="5">
    <source>
        <dbReference type="ARBA" id="ARBA00023136"/>
    </source>
</evidence>
<dbReference type="InterPro" id="IPR011701">
    <property type="entry name" value="MFS"/>
</dbReference>
<keyword evidence="9" id="KW-1185">Reference proteome</keyword>
<dbReference type="PANTHER" id="PTHR23502:SF132">
    <property type="entry name" value="POLYAMINE TRANSPORTER 2-RELATED"/>
    <property type="match status" value="1"/>
</dbReference>
<keyword evidence="4 6" id="KW-1133">Transmembrane helix</keyword>
<feature type="transmembrane region" description="Helical" evidence="6">
    <location>
        <begin position="222"/>
        <end position="247"/>
    </location>
</feature>
<feature type="domain" description="Major facilitator superfamily (MFS) profile" evidence="7">
    <location>
        <begin position="14"/>
        <end position="403"/>
    </location>
</feature>
<feature type="transmembrane region" description="Helical" evidence="6">
    <location>
        <begin position="253"/>
        <end position="276"/>
    </location>
</feature>
<dbReference type="Proteomes" id="UP000319148">
    <property type="component" value="Unassembled WGS sequence"/>
</dbReference>
<accession>A0A501PBZ9</accession>
<feature type="transmembrane region" description="Helical" evidence="6">
    <location>
        <begin position="105"/>
        <end position="126"/>
    </location>
</feature>
<evidence type="ECO:0000256" key="2">
    <source>
        <dbReference type="ARBA" id="ARBA00022448"/>
    </source>
</evidence>
<dbReference type="PROSITE" id="PS50850">
    <property type="entry name" value="MFS"/>
    <property type="match status" value="1"/>
</dbReference>
<gene>
    <name evidence="8" type="ORF">FIV46_17485</name>
</gene>
<feature type="transmembrane region" description="Helical" evidence="6">
    <location>
        <begin position="49"/>
        <end position="68"/>
    </location>
</feature>
<evidence type="ECO:0000256" key="3">
    <source>
        <dbReference type="ARBA" id="ARBA00022692"/>
    </source>
</evidence>
<dbReference type="PANTHER" id="PTHR23502">
    <property type="entry name" value="MAJOR FACILITATOR SUPERFAMILY"/>
    <property type="match status" value="1"/>
</dbReference>
<keyword evidence="2" id="KW-0813">Transport</keyword>
<keyword evidence="5 6" id="KW-0472">Membrane</keyword>
<dbReference type="AlphaFoldDB" id="A0A501PBZ9"/>
<comment type="caution">
    <text evidence="8">The sequence shown here is derived from an EMBL/GenBank/DDBJ whole genome shotgun (WGS) entry which is preliminary data.</text>
</comment>
<dbReference type="InterPro" id="IPR020846">
    <property type="entry name" value="MFS_dom"/>
</dbReference>